<dbReference type="Proteomes" id="UP000828390">
    <property type="component" value="Unassembled WGS sequence"/>
</dbReference>
<gene>
    <name evidence="2" type="ORF">DPMN_036246</name>
</gene>
<keyword evidence="3" id="KW-1185">Reference proteome</keyword>
<accession>A0A9D4MB68</accession>
<evidence type="ECO:0000256" key="1">
    <source>
        <dbReference type="SAM" id="MobiDB-lite"/>
    </source>
</evidence>
<protein>
    <submittedName>
        <fullName evidence="2">Uncharacterized protein</fullName>
    </submittedName>
</protein>
<sequence>MIDPLPTSALRRVTCSRLHLILFLVAKSQCYPTAVTWIWILKMLSPERTFPNERECSKNPSTISYADGEENTLQHYTKTSGFPGVISIRFKSATSSWYTMKVHGHDGNWQWSRRSSKATTDENEPQTFGLTG</sequence>
<dbReference type="AlphaFoldDB" id="A0A9D4MB68"/>
<organism evidence="2 3">
    <name type="scientific">Dreissena polymorpha</name>
    <name type="common">Zebra mussel</name>
    <name type="synonym">Mytilus polymorpha</name>
    <dbReference type="NCBI Taxonomy" id="45954"/>
    <lineage>
        <taxon>Eukaryota</taxon>
        <taxon>Metazoa</taxon>
        <taxon>Spiralia</taxon>
        <taxon>Lophotrochozoa</taxon>
        <taxon>Mollusca</taxon>
        <taxon>Bivalvia</taxon>
        <taxon>Autobranchia</taxon>
        <taxon>Heteroconchia</taxon>
        <taxon>Euheterodonta</taxon>
        <taxon>Imparidentia</taxon>
        <taxon>Neoheterodontei</taxon>
        <taxon>Myida</taxon>
        <taxon>Dreissenoidea</taxon>
        <taxon>Dreissenidae</taxon>
        <taxon>Dreissena</taxon>
    </lineage>
</organism>
<comment type="caution">
    <text evidence="2">The sequence shown here is derived from an EMBL/GenBank/DDBJ whole genome shotgun (WGS) entry which is preliminary data.</text>
</comment>
<name>A0A9D4MB68_DREPO</name>
<evidence type="ECO:0000313" key="3">
    <source>
        <dbReference type="Proteomes" id="UP000828390"/>
    </source>
</evidence>
<reference evidence="2" key="1">
    <citation type="journal article" date="2019" name="bioRxiv">
        <title>The Genome of the Zebra Mussel, Dreissena polymorpha: A Resource for Invasive Species Research.</title>
        <authorList>
            <person name="McCartney M.A."/>
            <person name="Auch B."/>
            <person name="Kono T."/>
            <person name="Mallez S."/>
            <person name="Zhang Y."/>
            <person name="Obille A."/>
            <person name="Becker A."/>
            <person name="Abrahante J.E."/>
            <person name="Garbe J."/>
            <person name="Badalamenti J.P."/>
            <person name="Herman A."/>
            <person name="Mangelson H."/>
            <person name="Liachko I."/>
            <person name="Sullivan S."/>
            <person name="Sone E.D."/>
            <person name="Koren S."/>
            <person name="Silverstein K.A.T."/>
            <person name="Beckman K.B."/>
            <person name="Gohl D.M."/>
        </authorList>
    </citation>
    <scope>NUCLEOTIDE SEQUENCE</scope>
    <source>
        <strain evidence="2">Duluth1</strain>
        <tissue evidence="2">Whole animal</tissue>
    </source>
</reference>
<feature type="region of interest" description="Disordered" evidence="1">
    <location>
        <begin position="113"/>
        <end position="132"/>
    </location>
</feature>
<reference evidence="2" key="2">
    <citation type="submission" date="2020-11" db="EMBL/GenBank/DDBJ databases">
        <authorList>
            <person name="McCartney M.A."/>
            <person name="Auch B."/>
            <person name="Kono T."/>
            <person name="Mallez S."/>
            <person name="Becker A."/>
            <person name="Gohl D.M."/>
            <person name="Silverstein K.A.T."/>
            <person name="Koren S."/>
            <person name="Bechman K.B."/>
            <person name="Herman A."/>
            <person name="Abrahante J.E."/>
            <person name="Garbe J."/>
        </authorList>
    </citation>
    <scope>NUCLEOTIDE SEQUENCE</scope>
    <source>
        <strain evidence="2">Duluth1</strain>
        <tissue evidence="2">Whole animal</tissue>
    </source>
</reference>
<dbReference type="EMBL" id="JAIWYP010000002">
    <property type="protein sequence ID" value="KAH3873021.1"/>
    <property type="molecule type" value="Genomic_DNA"/>
</dbReference>
<proteinExistence type="predicted"/>
<evidence type="ECO:0000313" key="2">
    <source>
        <dbReference type="EMBL" id="KAH3873021.1"/>
    </source>
</evidence>